<dbReference type="NCBIfam" id="TIGR03807">
    <property type="entry name" value="RR_fam_repeat"/>
    <property type="match status" value="1"/>
</dbReference>
<gene>
    <name evidence="1" type="ORF">E2562_011346</name>
</gene>
<keyword evidence="2" id="KW-1185">Reference proteome</keyword>
<accession>A0A6G1BVG5</accession>
<sequence length="51" mass="5405">MAPSPFRAVLGGLGLRSGALGSRRRPICGFAGWGIYLNSSSVRRKLVVCTI</sequence>
<evidence type="ECO:0000313" key="2">
    <source>
        <dbReference type="Proteomes" id="UP000479710"/>
    </source>
</evidence>
<dbReference type="Proteomes" id="UP000479710">
    <property type="component" value="Unassembled WGS sequence"/>
</dbReference>
<comment type="caution">
    <text evidence="1">The sequence shown here is derived from an EMBL/GenBank/DDBJ whole genome shotgun (WGS) entry which is preliminary data.</text>
</comment>
<evidence type="ECO:0000313" key="1">
    <source>
        <dbReference type="EMBL" id="KAF0891970.1"/>
    </source>
</evidence>
<proteinExistence type="predicted"/>
<reference evidence="1 2" key="1">
    <citation type="submission" date="2019-11" db="EMBL/GenBank/DDBJ databases">
        <title>Whole genome sequence of Oryza granulata.</title>
        <authorList>
            <person name="Li W."/>
        </authorList>
    </citation>
    <scope>NUCLEOTIDE SEQUENCE [LARGE SCALE GENOMIC DNA]</scope>
    <source>
        <strain evidence="2">cv. Menghai</strain>
        <tissue evidence="1">Leaf</tissue>
    </source>
</reference>
<protein>
    <submittedName>
        <fullName evidence="1">Uncharacterized protein</fullName>
    </submittedName>
</protein>
<organism evidence="1 2">
    <name type="scientific">Oryza meyeriana var. granulata</name>
    <dbReference type="NCBI Taxonomy" id="110450"/>
    <lineage>
        <taxon>Eukaryota</taxon>
        <taxon>Viridiplantae</taxon>
        <taxon>Streptophyta</taxon>
        <taxon>Embryophyta</taxon>
        <taxon>Tracheophyta</taxon>
        <taxon>Spermatophyta</taxon>
        <taxon>Magnoliopsida</taxon>
        <taxon>Liliopsida</taxon>
        <taxon>Poales</taxon>
        <taxon>Poaceae</taxon>
        <taxon>BOP clade</taxon>
        <taxon>Oryzoideae</taxon>
        <taxon>Oryzeae</taxon>
        <taxon>Oryzinae</taxon>
        <taxon>Oryza</taxon>
        <taxon>Oryza meyeriana</taxon>
    </lineage>
</organism>
<feature type="non-terminal residue" evidence="1">
    <location>
        <position position="51"/>
    </location>
</feature>
<dbReference type="InterPro" id="IPR022444">
    <property type="entry name" value="Cofactor-bd_rpt"/>
</dbReference>
<dbReference type="EMBL" id="SPHZ02000011">
    <property type="protein sequence ID" value="KAF0891970.1"/>
    <property type="molecule type" value="Genomic_DNA"/>
</dbReference>
<name>A0A6G1BVG5_9ORYZ</name>
<dbReference type="AlphaFoldDB" id="A0A6G1BVG5"/>